<organism evidence="1 2">
    <name type="scientific">Corynebacterium suicordis DSM 45110</name>
    <dbReference type="NCBI Taxonomy" id="1121369"/>
    <lineage>
        <taxon>Bacteria</taxon>
        <taxon>Bacillati</taxon>
        <taxon>Actinomycetota</taxon>
        <taxon>Actinomycetes</taxon>
        <taxon>Mycobacteriales</taxon>
        <taxon>Corynebacteriaceae</taxon>
        <taxon>Corynebacterium</taxon>
    </lineage>
</organism>
<dbReference type="Proteomes" id="UP000635902">
    <property type="component" value="Unassembled WGS sequence"/>
</dbReference>
<comment type="caution">
    <text evidence="1">The sequence shown here is derived from an EMBL/GenBank/DDBJ whole genome shotgun (WGS) entry which is preliminary data.</text>
</comment>
<accession>A0ABR9ZL03</accession>
<reference evidence="1 2" key="1">
    <citation type="submission" date="2020-10" db="EMBL/GenBank/DDBJ databases">
        <title>Novel species in genus Corynebacterium.</title>
        <authorList>
            <person name="Zhang G."/>
        </authorList>
    </citation>
    <scope>NUCLEOTIDE SEQUENCE [LARGE SCALE GENOMIC DNA]</scope>
    <source>
        <strain evidence="1 2">DSM 45110</strain>
    </source>
</reference>
<sequence length="71" mass="8028">MKMFEAAEFPESFNNLDEIHRFVDDSAKSAQSGVGFGGGMMIADYQDNQAYYQPHAYNGSWHKTDPEGNLY</sequence>
<dbReference type="EMBL" id="JADKMY010000003">
    <property type="protein sequence ID" value="MBF4554116.1"/>
    <property type="molecule type" value="Genomic_DNA"/>
</dbReference>
<evidence type="ECO:0000313" key="2">
    <source>
        <dbReference type="Proteomes" id="UP000635902"/>
    </source>
</evidence>
<proteinExistence type="predicted"/>
<keyword evidence="2" id="KW-1185">Reference proteome</keyword>
<dbReference type="RefSeq" id="WP_194557022.1">
    <property type="nucleotide sequence ID" value="NZ_JADKMY010000003.1"/>
</dbReference>
<name>A0ABR9ZL03_9CORY</name>
<protein>
    <submittedName>
        <fullName evidence="1">Uncharacterized protein</fullName>
    </submittedName>
</protein>
<gene>
    <name evidence="1" type="ORF">IRY30_08560</name>
</gene>
<evidence type="ECO:0000313" key="1">
    <source>
        <dbReference type="EMBL" id="MBF4554116.1"/>
    </source>
</evidence>